<dbReference type="InterPro" id="IPR016181">
    <property type="entry name" value="Acyl_CoA_acyltransferase"/>
</dbReference>
<feature type="domain" description="Core-binding (CB)" evidence="3">
    <location>
        <begin position="189"/>
        <end position="272"/>
    </location>
</feature>
<comment type="caution">
    <text evidence="4">The sequence shown here is derived from an EMBL/GenBank/DDBJ whole genome shotgun (WGS) entry which is preliminary data.</text>
</comment>
<dbReference type="Gene3D" id="3.40.630.30">
    <property type="match status" value="1"/>
</dbReference>
<proteinExistence type="predicted"/>
<keyword evidence="1" id="KW-0229">DNA integration</keyword>
<protein>
    <submittedName>
        <fullName evidence="4">GNAT family N-acetyltransferase</fullName>
    </submittedName>
</protein>
<dbReference type="InterPro" id="IPR038740">
    <property type="entry name" value="BioF2-like_GNAT_dom"/>
</dbReference>
<dbReference type="Pfam" id="PF13480">
    <property type="entry name" value="Acetyltransf_6"/>
    <property type="match status" value="1"/>
</dbReference>
<gene>
    <name evidence="4" type="ORF">GCM10023208_28090</name>
</gene>
<evidence type="ECO:0000313" key="5">
    <source>
        <dbReference type="Proteomes" id="UP001500518"/>
    </source>
</evidence>
<evidence type="ECO:0000256" key="2">
    <source>
        <dbReference type="PROSITE-ProRule" id="PRU01248"/>
    </source>
</evidence>
<evidence type="ECO:0000256" key="1">
    <source>
        <dbReference type="ARBA" id="ARBA00022908"/>
    </source>
</evidence>
<keyword evidence="2" id="KW-0238">DNA-binding</keyword>
<evidence type="ECO:0000313" key="4">
    <source>
        <dbReference type="EMBL" id="GAA5060088.1"/>
    </source>
</evidence>
<dbReference type="Proteomes" id="UP001500518">
    <property type="component" value="Unassembled WGS sequence"/>
</dbReference>
<sequence>MAYDAPLPRLGAFNGGTIAAVGRLAAPRVRMQRRAWREFDRRDRIAAWDALAEWASEPNPFYESWYLLPSLRALDKAGNVTILTFETDGQLAGLMPVIQSGNYYGHPIPHLANWVHPNVFLGQPLVAQGFEHEFWRALLAWCDRHTRLSLFLHLAHVPTRGRLHDALAAVLREDARPAATVFEEERAMLRSAQASESYFEAALSAKKRKELRRQQRRLCEEGEVTFERLTDYSQIAEWTAEFLDLEARGWKGESGSAMRSHAATRELFRFAIAGSAARGRLERLALRLDGKPIAMLANFLTAPGAYSFKTAFDEDYARFSPGVLLQQQNLALLDREDIDWADSCAAQDHPMIDHLWRERRAIQRRSIGIGGGLRRAAFRTLIRLETGRGARGLQ</sequence>
<dbReference type="InterPro" id="IPR044068">
    <property type="entry name" value="CB"/>
</dbReference>
<organism evidence="4 5">
    <name type="scientific">Erythrobacter westpacificensis</name>
    <dbReference type="NCBI Taxonomy" id="1055231"/>
    <lineage>
        <taxon>Bacteria</taxon>
        <taxon>Pseudomonadati</taxon>
        <taxon>Pseudomonadota</taxon>
        <taxon>Alphaproteobacteria</taxon>
        <taxon>Sphingomonadales</taxon>
        <taxon>Erythrobacteraceae</taxon>
        <taxon>Erythrobacter/Porphyrobacter group</taxon>
        <taxon>Erythrobacter</taxon>
    </lineage>
</organism>
<dbReference type="SUPFAM" id="SSF55729">
    <property type="entry name" value="Acyl-CoA N-acyltransferases (Nat)"/>
    <property type="match status" value="1"/>
</dbReference>
<dbReference type="PROSITE" id="PS51900">
    <property type="entry name" value="CB"/>
    <property type="match status" value="1"/>
</dbReference>
<dbReference type="EMBL" id="BAABHV010000021">
    <property type="protein sequence ID" value="GAA5060088.1"/>
    <property type="molecule type" value="Genomic_DNA"/>
</dbReference>
<dbReference type="RefSeq" id="WP_346033644.1">
    <property type="nucleotide sequence ID" value="NZ_BAABHV010000021.1"/>
</dbReference>
<keyword evidence="5" id="KW-1185">Reference proteome</keyword>
<accession>A0ABP9KNG0</accession>
<name>A0ABP9KNG0_9SPHN</name>
<evidence type="ECO:0000259" key="3">
    <source>
        <dbReference type="PROSITE" id="PS51900"/>
    </source>
</evidence>
<reference evidence="5" key="1">
    <citation type="journal article" date="2019" name="Int. J. Syst. Evol. Microbiol.">
        <title>The Global Catalogue of Microorganisms (GCM) 10K type strain sequencing project: providing services to taxonomists for standard genome sequencing and annotation.</title>
        <authorList>
            <consortium name="The Broad Institute Genomics Platform"/>
            <consortium name="The Broad Institute Genome Sequencing Center for Infectious Disease"/>
            <person name="Wu L."/>
            <person name="Ma J."/>
        </authorList>
    </citation>
    <scope>NUCLEOTIDE SEQUENCE [LARGE SCALE GENOMIC DNA]</scope>
    <source>
        <strain evidence="5">JCM 18014</strain>
    </source>
</reference>